<dbReference type="GO" id="GO:0016757">
    <property type="term" value="F:glycosyltransferase activity"/>
    <property type="evidence" value="ECO:0007669"/>
    <property type="project" value="InterPro"/>
</dbReference>
<protein>
    <submittedName>
        <fullName evidence="3">Glycosyltransferase</fullName>
    </submittedName>
</protein>
<evidence type="ECO:0000259" key="1">
    <source>
        <dbReference type="Pfam" id="PF00534"/>
    </source>
</evidence>
<dbReference type="RefSeq" id="WP_182959960.1">
    <property type="nucleotide sequence ID" value="NZ_JABEQM010000011.1"/>
</dbReference>
<dbReference type="EMBL" id="JABEQM010000011">
    <property type="protein sequence ID" value="MBB2202523.1"/>
    <property type="molecule type" value="Genomic_DNA"/>
</dbReference>
<comment type="caution">
    <text evidence="3">The sequence shown here is derived from an EMBL/GenBank/DDBJ whole genome shotgun (WGS) entry which is preliminary data.</text>
</comment>
<name>A0A7W4PM23_9PROT</name>
<accession>A0A7W4PM23</accession>
<proteinExistence type="predicted"/>
<keyword evidence="3" id="KW-0808">Transferase</keyword>
<keyword evidence="4" id="KW-1185">Reference proteome</keyword>
<gene>
    <name evidence="3" type="ORF">HLH28_13230</name>
</gene>
<dbReference type="PANTHER" id="PTHR12526">
    <property type="entry name" value="GLYCOSYLTRANSFERASE"/>
    <property type="match status" value="1"/>
</dbReference>
<reference evidence="3 4" key="1">
    <citation type="submission" date="2020-04" db="EMBL/GenBank/DDBJ databases">
        <title>Description of novel Gluconacetobacter.</title>
        <authorList>
            <person name="Sombolestani A."/>
        </authorList>
    </citation>
    <scope>NUCLEOTIDE SEQUENCE [LARGE SCALE GENOMIC DNA]</scope>
    <source>
        <strain evidence="3 4">LMG 27802</strain>
    </source>
</reference>
<dbReference type="Proteomes" id="UP000578030">
    <property type="component" value="Unassembled WGS sequence"/>
</dbReference>
<dbReference type="InterPro" id="IPR001296">
    <property type="entry name" value="Glyco_trans_1"/>
</dbReference>
<dbReference type="SUPFAM" id="SSF53756">
    <property type="entry name" value="UDP-Glycosyltransferase/glycogen phosphorylase"/>
    <property type="match status" value="1"/>
</dbReference>
<dbReference type="Pfam" id="PF00534">
    <property type="entry name" value="Glycos_transf_1"/>
    <property type="match status" value="1"/>
</dbReference>
<organism evidence="3 4">
    <name type="scientific">Gluconacetobacter tumulisoli</name>
    <dbReference type="NCBI Taxonomy" id="1286189"/>
    <lineage>
        <taxon>Bacteria</taxon>
        <taxon>Pseudomonadati</taxon>
        <taxon>Pseudomonadota</taxon>
        <taxon>Alphaproteobacteria</taxon>
        <taxon>Acetobacterales</taxon>
        <taxon>Acetobacteraceae</taxon>
        <taxon>Gluconacetobacter</taxon>
    </lineage>
</organism>
<feature type="domain" description="Glycosyl transferase family 1" evidence="1">
    <location>
        <begin position="213"/>
        <end position="381"/>
    </location>
</feature>
<evidence type="ECO:0000313" key="3">
    <source>
        <dbReference type="EMBL" id="MBB2202523.1"/>
    </source>
</evidence>
<evidence type="ECO:0000313" key="4">
    <source>
        <dbReference type="Proteomes" id="UP000578030"/>
    </source>
</evidence>
<evidence type="ECO:0000259" key="2">
    <source>
        <dbReference type="Pfam" id="PF12000"/>
    </source>
</evidence>
<dbReference type="Gene3D" id="3.40.50.2000">
    <property type="entry name" value="Glycogen Phosphorylase B"/>
    <property type="match status" value="2"/>
</dbReference>
<dbReference type="AlphaFoldDB" id="A0A7W4PM23"/>
<sequence length="420" mass="47311">MKYLVIHQNFPGQFLHLLRHLRAEDDNEIVFISEPNDNQLPGVRRVVYRLPRGSAEGIHPAAREFELAMLRAGAVARAATALRDLGYRPDIIIGHHGWGELLDLGDVFPGVPVLGYFEFFYHADSLDVGFDPEFPSPESYRPVIRAKNAVNLQALTGGGWGQTPTLFQWDTYPAWARDRITVVREGVDLAACVPDPAAFRRRLRIGDVVIAPRDRLVTYIARDLEPYRGFHVFMRALPGILRARPDARVVLVGGDGVSYGARLPSGSWRDRMLAELAGRIDLDRVHFVGRVEYDTFRALLRRSDAHVYLTYPFVASWSLREAMAMGCAIVGSDTAPVREFLSDGRTGRLVPFLDPDRIADGVLELLEDRALASRLRRAVRQEAERTLDMEDCMARYRTLIDRLMRDGSVPRGAATRRRPA</sequence>
<dbReference type="InterPro" id="IPR022623">
    <property type="entry name" value="Glyco_trans_4"/>
</dbReference>
<dbReference type="Pfam" id="PF12000">
    <property type="entry name" value="Glyco_trans_4_3"/>
    <property type="match status" value="1"/>
</dbReference>
<dbReference type="CDD" id="cd03818">
    <property type="entry name" value="GT4_ExpC-like"/>
    <property type="match status" value="1"/>
</dbReference>
<feature type="domain" description="Glycosyl transferase family 4" evidence="2">
    <location>
        <begin position="26"/>
        <end position="190"/>
    </location>
</feature>